<keyword evidence="2" id="KW-1185">Reference proteome</keyword>
<dbReference type="Gene3D" id="6.10.140.2220">
    <property type="match status" value="1"/>
</dbReference>
<accession>A0AAV2QI95</accession>
<dbReference type="PANTHER" id="PTHR46455">
    <property type="entry name" value="SET AND MYND DOMAIN CONTAINING, ARTHROPOD-SPECIFIC, MEMBER 4, ISOFORM A"/>
    <property type="match status" value="1"/>
</dbReference>
<feature type="non-terminal residue" evidence="1">
    <location>
        <position position="1"/>
    </location>
</feature>
<dbReference type="CDD" id="cd20071">
    <property type="entry name" value="SET_SMYD"/>
    <property type="match status" value="1"/>
</dbReference>
<gene>
    <name evidence="1" type="ORF">MNOR_LOCUS11713</name>
</gene>
<dbReference type="InterPro" id="IPR046341">
    <property type="entry name" value="SET_dom_sf"/>
</dbReference>
<name>A0AAV2QI95_MEGNR</name>
<dbReference type="Gene3D" id="1.10.220.160">
    <property type="match status" value="1"/>
</dbReference>
<dbReference type="InterPro" id="IPR053010">
    <property type="entry name" value="SET_SmydA-8"/>
</dbReference>
<protein>
    <recommendedName>
        <fullName evidence="3">Protein msta</fullName>
    </recommendedName>
</protein>
<comment type="caution">
    <text evidence="1">The sequence shown here is derived from an EMBL/GenBank/DDBJ whole genome shotgun (WGS) entry which is preliminary data.</text>
</comment>
<proteinExistence type="predicted"/>
<dbReference type="PANTHER" id="PTHR46455:SF5">
    <property type="entry name" value="SET AND MYND DOMAIN CONTAINING, ARTHROPOD-SPECIFIC, MEMBER 4, ISOFORM A"/>
    <property type="match status" value="1"/>
</dbReference>
<sequence length="522" mass="59847">RKYIRSIIDVKMQLNVSQDQSCCSCCLPQHKCVSYNLKSCNTKYFKIASNQENGQYLVADEYLQAGIVLATDSPLVVGPGAWSNLICLGCNDVIDKHAVQSCPRCHWPMCSESCTNNSVHLPECEILAQDEEHQTAPENYEPSPLYDLIMVIRCLLLRSQNPNIWNMIISMVSHVEARMETHETQQSATVRFISNYLMKDFDMKTVNHIRGVILTNSIGIQSANGGRLRAIYPTVRLLNNNCIPNIQLAPKRDLSIELRSAVDIEPNTPLCISYTGTLAPLWERCKILNNNYFFSCQCNRCEDLTECGTYFSTHKCNECKEKYLEPNIWLGEVKWQCIRCKNESTLSDIELKMNQWLGRLEFIDMFGVPPSPRRIENIMRKVEASFHKNHYVWLMVAQVAVRVLVECRTNLLGCRLRCELWKQLVNIFNIFERGHTRRRAAGLVELGLAYFDLAQLEIKEDSAYMPHVQNMVNQSLSHLEEGLQILSIELQDSPMEGIKREAKAGRSQVLKLSEKIQEKLEN</sequence>
<dbReference type="AlphaFoldDB" id="A0AAV2QI95"/>
<dbReference type="Gene3D" id="2.170.270.10">
    <property type="entry name" value="SET domain"/>
    <property type="match status" value="1"/>
</dbReference>
<evidence type="ECO:0008006" key="3">
    <source>
        <dbReference type="Google" id="ProtNLM"/>
    </source>
</evidence>
<organism evidence="1 2">
    <name type="scientific">Meganyctiphanes norvegica</name>
    <name type="common">Northern krill</name>
    <name type="synonym">Thysanopoda norvegica</name>
    <dbReference type="NCBI Taxonomy" id="48144"/>
    <lineage>
        <taxon>Eukaryota</taxon>
        <taxon>Metazoa</taxon>
        <taxon>Ecdysozoa</taxon>
        <taxon>Arthropoda</taxon>
        <taxon>Crustacea</taxon>
        <taxon>Multicrustacea</taxon>
        <taxon>Malacostraca</taxon>
        <taxon>Eumalacostraca</taxon>
        <taxon>Eucarida</taxon>
        <taxon>Euphausiacea</taxon>
        <taxon>Euphausiidae</taxon>
        <taxon>Meganyctiphanes</taxon>
    </lineage>
</organism>
<reference evidence="1 2" key="1">
    <citation type="submission" date="2024-05" db="EMBL/GenBank/DDBJ databases">
        <authorList>
            <person name="Wallberg A."/>
        </authorList>
    </citation>
    <scope>NUCLEOTIDE SEQUENCE [LARGE SCALE GENOMIC DNA]</scope>
</reference>
<dbReference type="Proteomes" id="UP001497623">
    <property type="component" value="Unassembled WGS sequence"/>
</dbReference>
<dbReference type="SUPFAM" id="SSF82199">
    <property type="entry name" value="SET domain"/>
    <property type="match status" value="1"/>
</dbReference>
<evidence type="ECO:0000313" key="1">
    <source>
        <dbReference type="EMBL" id="CAL4082166.1"/>
    </source>
</evidence>
<evidence type="ECO:0000313" key="2">
    <source>
        <dbReference type="Proteomes" id="UP001497623"/>
    </source>
</evidence>
<dbReference type="EMBL" id="CAXKWB010006221">
    <property type="protein sequence ID" value="CAL4082166.1"/>
    <property type="molecule type" value="Genomic_DNA"/>
</dbReference>